<name>A0A1V6UC76_9EURO</name>
<sequence>MGLNEALFSVMSNKFWHTGIDLKVQGTWLLHDNIQKHGMSSLDFFLLTSSVSGSVGTAMEGNYCAANHFLDRFARHLRGKGCPAVAVGLGMISELIDLAISSSSTMGISHPYRGV</sequence>
<dbReference type="STRING" id="36646.A0A1V6UC76"/>
<dbReference type="PANTHER" id="PTHR43775">
    <property type="entry name" value="FATTY ACID SYNTHASE"/>
    <property type="match status" value="1"/>
</dbReference>
<dbReference type="Gene3D" id="3.40.50.720">
    <property type="entry name" value="NAD(P)-binding Rossmann-like Domain"/>
    <property type="match status" value="1"/>
</dbReference>
<feature type="domain" description="Ketoreductase (KR)" evidence="1">
    <location>
        <begin position="2"/>
        <end position="93"/>
    </location>
</feature>
<proteinExistence type="predicted"/>
<evidence type="ECO:0000259" key="1">
    <source>
        <dbReference type="Pfam" id="PF08659"/>
    </source>
</evidence>
<dbReference type="GO" id="GO:0004312">
    <property type="term" value="F:fatty acid synthase activity"/>
    <property type="evidence" value="ECO:0007669"/>
    <property type="project" value="TreeGrafter"/>
</dbReference>
<protein>
    <recommendedName>
        <fullName evidence="1">Ketoreductase (KR) domain-containing protein</fullName>
    </recommendedName>
</protein>
<dbReference type="AlphaFoldDB" id="A0A1V6UC76"/>
<dbReference type="EMBL" id="MDDG01000012">
    <property type="protein sequence ID" value="OQE36045.1"/>
    <property type="molecule type" value="Genomic_DNA"/>
</dbReference>
<dbReference type="Pfam" id="PF08659">
    <property type="entry name" value="KR"/>
    <property type="match status" value="1"/>
</dbReference>
<dbReference type="SUPFAM" id="SSF51735">
    <property type="entry name" value="NAD(P)-binding Rossmann-fold domains"/>
    <property type="match status" value="1"/>
</dbReference>
<dbReference type="InterPro" id="IPR036291">
    <property type="entry name" value="NAD(P)-bd_dom_sf"/>
</dbReference>
<dbReference type="InterPro" id="IPR050091">
    <property type="entry name" value="PKS_NRPS_Biosynth_Enz"/>
</dbReference>
<keyword evidence="3" id="KW-1185">Reference proteome</keyword>
<gene>
    <name evidence="2" type="ORF">PENCOP_c012G08149</name>
</gene>
<accession>A0A1V6UC76</accession>
<dbReference type="GO" id="GO:0006633">
    <property type="term" value="P:fatty acid biosynthetic process"/>
    <property type="evidence" value="ECO:0007669"/>
    <property type="project" value="TreeGrafter"/>
</dbReference>
<comment type="caution">
    <text evidence="2">The sequence shown here is derived from an EMBL/GenBank/DDBJ whole genome shotgun (WGS) entry which is preliminary data.</text>
</comment>
<evidence type="ECO:0000313" key="2">
    <source>
        <dbReference type="EMBL" id="OQE36045.1"/>
    </source>
</evidence>
<dbReference type="Proteomes" id="UP000191500">
    <property type="component" value="Unassembled WGS sequence"/>
</dbReference>
<evidence type="ECO:0000313" key="3">
    <source>
        <dbReference type="Proteomes" id="UP000191500"/>
    </source>
</evidence>
<organism evidence="2 3">
    <name type="scientific">Penicillium coprophilum</name>
    <dbReference type="NCBI Taxonomy" id="36646"/>
    <lineage>
        <taxon>Eukaryota</taxon>
        <taxon>Fungi</taxon>
        <taxon>Dikarya</taxon>
        <taxon>Ascomycota</taxon>
        <taxon>Pezizomycotina</taxon>
        <taxon>Eurotiomycetes</taxon>
        <taxon>Eurotiomycetidae</taxon>
        <taxon>Eurotiales</taxon>
        <taxon>Aspergillaceae</taxon>
        <taxon>Penicillium</taxon>
    </lineage>
</organism>
<dbReference type="PANTHER" id="PTHR43775:SF50">
    <property type="entry name" value="HIGHLY REDUCING POLYKETIDE SYNTHASE SRDA"/>
    <property type="match status" value="1"/>
</dbReference>
<dbReference type="InterPro" id="IPR013968">
    <property type="entry name" value="PKS_KR"/>
</dbReference>
<dbReference type="GO" id="GO:0044550">
    <property type="term" value="P:secondary metabolite biosynthetic process"/>
    <property type="evidence" value="ECO:0007669"/>
    <property type="project" value="TreeGrafter"/>
</dbReference>
<reference evidence="3" key="1">
    <citation type="journal article" date="2017" name="Nat. Microbiol.">
        <title>Global analysis of biosynthetic gene clusters reveals vast potential of secondary metabolite production in Penicillium species.</title>
        <authorList>
            <person name="Nielsen J.C."/>
            <person name="Grijseels S."/>
            <person name="Prigent S."/>
            <person name="Ji B."/>
            <person name="Dainat J."/>
            <person name="Nielsen K.F."/>
            <person name="Frisvad J.C."/>
            <person name="Workman M."/>
            <person name="Nielsen J."/>
        </authorList>
    </citation>
    <scope>NUCLEOTIDE SEQUENCE [LARGE SCALE GENOMIC DNA]</scope>
    <source>
        <strain evidence="3">IBT 31321</strain>
    </source>
</reference>